<gene>
    <name evidence="1" type="ORF">QQ91_0006780</name>
</gene>
<dbReference type="PROSITE" id="PS00675">
    <property type="entry name" value="SIGMA54_INTERACT_1"/>
    <property type="match status" value="1"/>
</dbReference>
<dbReference type="AlphaFoldDB" id="A0ABD4T271"/>
<protein>
    <recommendedName>
        <fullName evidence="3">Serine kinase</fullName>
    </recommendedName>
</protein>
<evidence type="ECO:0000313" key="1">
    <source>
        <dbReference type="EMBL" id="MCM1982528.1"/>
    </source>
</evidence>
<sequence length="311" mass="34088">MQRYTYRAYGLTIQSEVEIPAFLQGTGPAQVQLRVNPTGQSALALPKGLASQPIVIQRSPSHTLWIHIQNVGCLRIQSGHLIDIFPEPEVSPRLLGMTVAGMGMSALLYQRGVLVLHGSAVKVGNQAVLFVGQSGAGKSSVALALHQAGYSILTDDLAAIETHGGPPTLLPAFPQMRLTQASAQAFQLDWPRLQDLSPLPKRGFQFTSSFCADPLPLTRIYLLQRSQDDITLQQLGGAESIMALLPHAEAMMLFSANRQAPLQACSQLIQRVPLTLLSRPWDWQAWPHLLLQLQQDWARGTTSPHRCREES</sequence>
<dbReference type="InterPro" id="IPR025662">
    <property type="entry name" value="Sigma_54_int_dom_ATP-bd_1"/>
</dbReference>
<dbReference type="EMBL" id="JTHE03000042">
    <property type="protein sequence ID" value="MCM1982528.1"/>
    <property type="molecule type" value="Genomic_DNA"/>
</dbReference>
<proteinExistence type="predicted"/>
<dbReference type="InterPro" id="IPR027417">
    <property type="entry name" value="P-loop_NTPase"/>
</dbReference>
<dbReference type="RefSeq" id="WP_166281353.1">
    <property type="nucleotide sequence ID" value="NZ_JTHE03000042.1"/>
</dbReference>
<name>A0ABD4T271_9CYAN</name>
<reference evidence="1 2" key="1">
    <citation type="journal article" date="2015" name="Genome Announc.">
        <title>Draft Genome Sequence of Filamentous Marine Cyanobacterium Lyngbya confervoides Strain BDU141951.</title>
        <authorList>
            <person name="Chandrababunaidu M.M."/>
            <person name="Sen D."/>
            <person name="Tripathy S."/>
        </authorList>
    </citation>
    <scope>NUCLEOTIDE SEQUENCE [LARGE SCALE GENOMIC DNA]</scope>
    <source>
        <strain evidence="1 2">BDU141951</strain>
    </source>
</reference>
<dbReference type="Gene3D" id="3.40.50.300">
    <property type="entry name" value="P-loop containing nucleotide triphosphate hydrolases"/>
    <property type="match status" value="1"/>
</dbReference>
<organism evidence="1 2">
    <name type="scientific">Lyngbya confervoides BDU141951</name>
    <dbReference type="NCBI Taxonomy" id="1574623"/>
    <lineage>
        <taxon>Bacteria</taxon>
        <taxon>Bacillati</taxon>
        <taxon>Cyanobacteriota</taxon>
        <taxon>Cyanophyceae</taxon>
        <taxon>Oscillatoriophycideae</taxon>
        <taxon>Oscillatoriales</taxon>
        <taxon>Microcoleaceae</taxon>
        <taxon>Lyngbya</taxon>
    </lineage>
</organism>
<keyword evidence="2" id="KW-1185">Reference proteome</keyword>
<evidence type="ECO:0000313" key="2">
    <source>
        <dbReference type="Proteomes" id="UP000031561"/>
    </source>
</evidence>
<comment type="caution">
    <text evidence="1">The sequence shown here is derived from an EMBL/GenBank/DDBJ whole genome shotgun (WGS) entry which is preliminary data.</text>
</comment>
<dbReference type="Proteomes" id="UP000031561">
    <property type="component" value="Unassembled WGS sequence"/>
</dbReference>
<accession>A0ABD4T271</accession>
<dbReference type="SUPFAM" id="SSF53795">
    <property type="entry name" value="PEP carboxykinase-like"/>
    <property type="match status" value="1"/>
</dbReference>
<evidence type="ECO:0008006" key="3">
    <source>
        <dbReference type="Google" id="ProtNLM"/>
    </source>
</evidence>